<comment type="caution">
    <text evidence="5">The sequence shown here is derived from an EMBL/GenBank/DDBJ whole genome shotgun (WGS) entry which is preliminary data.</text>
</comment>
<dbReference type="Pfam" id="PF07702">
    <property type="entry name" value="UTRA"/>
    <property type="match status" value="1"/>
</dbReference>
<reference evidence="5 6" key="1">
    <citation type="journal article" date="2014" name="Int. J. Syst. Evol. Microbiol.">
        <title>Complete genome sequence of Corynebacterium casei LMG S-19264T (=DSM 44701T), isolated from a smear-ripened cheese.</title>
        <authorList>
            <consortium name="US DOE Joint Genome Institute (JGI-PGF)"/>
            <person name="Walter F."/>
            <person name="Albersmeier A."/>
            <person name="Kalinowski J."/>
            <person name="Ruckert C."/>
        </authorList>
    </citation>
    <scope>NUCLEOTIDE SEQUENCE [LARGE SCALE GENOMIC DNA]</scope>
    <source>
        <strain evidence="5 6">CGMCC 1.7029</strain>
    </source>
</reference>
<dbReference type="InterPro" id="IPR028978">
    <property type="entry name" value="Chorismate_lyase_/UTRA_dom_sf"/>
</dbReference>
<evidence type="ECO:0000313" key="6">
    <source>
        <dbReference type="Proteomes" id="UP000598196"/>
    </source>
</evidence>
<proteinExistence type="predicted"/>
<protein>
    <submittedName>
        <fullName evidence="5">GntR family transcriptional regulator</fullName>
    </submittedName>
</protein>
<dbReference type="PANTHER" id="PTHR44846">
    <property type="entry name" value="MANNOSYL-D-GLYCERATE TRANSPORT/METABOLISM SYSTEM REPRESSOR MNGR-RELATED"/>
    <property type="match status" value="1"/>
</dbReference>
<dbReference type="OrthoDB" id="9808698at2"/>
<dbReference type="RefSeq" id="WP_146285627.1">
    <property type="nucleotide sequence ID" value="NZ_BMLP01000001.1"/>
</dbReference>
<feature type="domain" description="HTH gntR-type" evidence="4">
    <location>
        <begin position="2"/>
        <end position="70"/>
    </location>
</feature>
<organism evidence="5 6">
    <name type="scientific">Gemmobacter aquaticus</name>
    <dbReference type="NCBI Taxonomy" id="490185"/>
    <lineage>
        <taxon>Bacteria</taxon>
        <taxon>Pseudomonadati</taxon>
        <taxon>Pseudomonadota</taxon>
        <taxon>Alphaproteobacteria</taxon>
        <taxon>Rhodobacterales</taxon>
        <taxon>Paracoccaceae</taxon>
        <taxon>Gemmobacter</taxon>
    </lineage>
</organism>
<keyword evidence="1" id="KW-0805">Transcription regulation</keyword>
<dbReference type="Proteomes" id="UP000598196">
    <property type="component" value="Unassembled WGS sequence"/>
</dbReference>
<dbReference type="SMART" id="SM00866">
    <property type="entry name" value="UTRA"/>
    <property type="match status" value="1"/>
</dbReference>
<evidence type="ECO:0000256" key="3">
    <source>
        <dbReference type="ARBA" id="ARBA00023163"/>
    </source>
</evidence>
<evidence type="ECO:0000313" key="5">
    <source>
        <dbReference type="EMBL" id="GGO25808.1"/>
    </source>
</evidence>
<name>A0A917YIT1_9RHOB</name>
<dbReference type="InterPro" id="IPR011663">
    <property type="entry name" value="UTRA"/>
</dbReference>
<dbReference type="InterPro" id="IPR036390">
    <property type="entry name" value="WH_DNA-bd_sf"/>
</dbReference>
<keyword evidence="6" id="KW-1185">Reference proteome</keyword>
<dbReference type="AlphaFoldDB" id="A0A917YIT1"/>
<dbReference type="GO" id="GO:0003700">
    <property type="term" value="F:DNA-binding transcription factor activity"/>
    <property type="evidence" value="ECO:0007669"/>
    <property type="project" value="InterPro"/>
</dbReference>
<dbReference type="PROSITE" id="PS50949">
    <property type="entry name" value="HTH_GNTR"/>
    <property type="match status" value="1"/>
</dbReference>
<dbReference type="CDD" id="cd07377">
    <property type="entry name" value="WHTH_GntR"/>
    <property type="match status" value="1"/>
</dbReference>
<evidence type="ECO:0000259" key="4">
    <source>
        <dbReference type="PROSITE" id="PS50949"/>
    </source>
</evidence>
<dbReference type="Gene3D" id="3.40.1410.10">
    <property type="entry name" value="Chorismate lyase-like"/>
    <property type="match status" value="1"/>
</dbReference>
<dbReference type="EMBL" id="BMLP01000001">
    <property type="protein sequence ID" value="GGO25808.1"/>
    <property type="molecule type" value="Genomic_DNA"/>
</dbReference>
<dbReference type="PRINTS" id="PR00035">
    <property type="entry name" value="HTHGNTR"/>
</dbReference>
<sequence length="227" mass="25350">MLAGWEDIRAEVLRRIRAHDWRPGDTIPTEEALALEFGVARATVNRALRELAEEGVLERRRKAGTRVALHPVRRATLDIPLTRLEIEGRGQAYSYRLLSEEMASPPPAVAARLGLPQGAQMLHLVCLHLADDRPAVLEDRWLNPETLKVQPDFHLVSANEWLLANVPYTTGDISLSAANATADEARLLDLPPGSALFIIDRTTWDRDHPVTCVRLAHVPGFRMRTTV</sequence>
<dbReference type="InterPro" id="IPR000524">
    <property type="entry name" value="Tscrpt_reg_HTH_GntR"/>
</dbReference>
<dbReference type="SMART" id="SM00345">
    <property type="entry name" value="HTH_GNTR"/>
    <property type="match status" value="1"/>
</dbReference>
<dbReference type="SUPFAM" id="SSF46785">
    <property type="entry name" value="Winged helix' DNA-binding domain"/>
    <property type="match status" value="1"/>
</dbReference>
<dbReference type="Gene3D" id="1.10.10.10">
    <property type="entry name" value="Winged helix-like DNA-binding domain superfamily/Winged helix DNA-binding domain"/>
    <property type="match status" value="1"/>
</dbReference>
<dbReference type="InterPro" id="IPR036388">
    <property type="entry name" value="WH-like_DNA-bd_sf"/>
</dbReference>
<accession>A0A917YIT1</accession>
<dbReference type="PANTHER" id="PTHR44846:SF16">
    <property type="entry name" value="TRANSCRIPTIONAL REGULATOR PHNF-RELATED"/>
    <property type="match status" value="1"/>
</dbReference>
<dbReference type="Pfam" id="PF00392">
    <property type="entry name" value="GntR"/>
    <property type="match status" value="1"/>
</dbReference>
<evidence type="ECO:0000256" key="1">
    <source>
        <dbReference type="ARBA" id="ARBA00023015"/>
    </source>
</evidence>
<gene>
    <name evidence="5" type="primary">hutC</name>
    <name evidence="5" type="ORF">GCM10010991_05900</name>
</gene>
<dbReference type="SUPFAM" id="SSF64288">
    <property type="entry name" value="Chorismate lyase-like"/>
    <property type="match status" value="1"/>
</dbReference>
<dbReference type="InterPro" id="IPR050679">
    <property type="entry name" value="Bact_HTH_transcr_reg"/>
</dbReference>
<dbReference type="GO" id="GO:0003677">
    <property type="term" value="F:DNA binding"/>
    <property type="evidence" value="ECO:0007669"/>
    <property type="project" value="UniProtKB-KW"/>
</dbReference>
<keyword evidence="3" id="KW-0804">Transcription</keyword>
<evidence type="ECO:0000256" key="2">
    <source>
        <dbReference type="ARBA" id="ARBA00023125"/>
    </source>
</evidence>
<keyword evidence="2" id="KW-0238">DNA-binding</keyword>